<evidence type="ECO:0000313" key="2">
    <source>
        <dbReference type="EMBL" id="SEW24821.1"/>
    </source>
</evidence>
<dbReference type="EMBL" id="FOIR01000002">
    <property type="protein sequence ID" value="SEW24821.1"/>
    <property type="molecule type" value="Genomic_DNA"/>
</dbReference>
<dbReference type="Proteomes" id="UP000199437">
    <property type="component" value="Unassembled WGS sequence"/>
</dbReference>
<gene>
    <name evidence="2" type="ORF">SAMN05216290_2217</name>
</gene>
<dbReference type="GeneID" id="99986923"/>
<evidence type="ECO:0000256" key="1">
    <source>
        <dbReference type="SAM" id="SignalP"/>
    </source>
</evidence>
<evidence type="ECO:0000313" key="3">
    <source>
        <dbReference type="Proteomes" id="UP000199437"/>
    </source>
</evidence>
<feature type="chain" id="PRO_5011514826" description="FecR family protein" evidence="1">
    <location>
        <begin position="23"/>
        <end position="324"/>
    </location>
</feature>
<name>A0A1I0QCZ8_9BACT</name>
<accession>A0A1I0QCZ8</accession>
<feature type="signal peptide" evidence="1">
    <location>
        <begin position="1"/>
        <end position="22"/>
    </location>
</feature>
<dbReference type="AlphaFoldDB" id="A0A1I0QCZ8"/>
<keyword evidence="3" id="KW-1185">Reference proteome</keyword>
<dbReference type="RefSeq" id="WP_090258646.1">
    <property type="nucleotide sequence ID" value="NZ_FOIR01000002.1"/>
</dbReference>
<protein>
    <recommendedName>
        <fullName evidence="4">FecR family protein</fullName>
    </recommendedName>
</protein>
<keyword evidence="1" id="KW-0732">Signal</keyword>
<sequence>MLKLRITLTITLLLFAFNTSFAQLDGYVITAWNDTIHGKIDNPFNDIKSSKRVKIELEDGKTRRFTPHDAIAYYDGLYRYIKHGSVFAKVLVTGEVKLLEFDHAEVTGAVLSMGTQGQGFQGMSPTSSTFKTTVMILPNNDLVELRRQSTDSNRITLFEKKNSKKHPLADQIIFSDAPEIHEKIQQDHRMPYHQIVSNYNLFLRRKPEVSSKVAAYQNEDEVNILLFRRGQQIDNIQGKYTITINGKKVGQIDVGEYLPLTLSTAEFHTLRIKSKKGKFKYSLYGRKDHVMPLEIATGNITVVYPIDSKEAEKHLETDKEVNAK</sequence>
<evidence type="ECO:0008006" key="4">
    <source>
        <dbReference type="Google" id="ProtNLM"/>
    </source>
</evidence>
<dbReference type="STRING" id="1267423.SAMN05216290_2217"/>
<proteinExistence type="predicted"/>
<dbReference type="OrthoDB" id="815717at2"/>
<reference evidence="3" key="1">
    <citation type="submission" date="2016-10" db="EMBL/GenBank/DDBJ databases">
        <authorList>
            <person name="Varghese N."/>
            <person name="Submissions S."/>
        </authorList>
    </citation>
    <scope>NUCLEOTIDE SEQUENCE [LARGE SCALE GENOMIC DNA]</scope>
    <source>
        <strain evidence="3">CGMCC 1.12402</strain>
    </source>
</reference>
<organism evidence="2 3">
    <name type="scientific">Roseivirga pacifica</name>
    <dbReference type="NCBI Taxonomy" id="1267423"/>
    <lineage>
        <taxon>Bacteria</taxon>
        <taxon>Pseudomonadati</taxon>
        <taxon>Bacteroidota</taxon>
        <taxon>Cytophagia</taxon>
        <taxon>Cytophagales</taxon>
        <taxon>Roseivirgaceae</taxon>
        <taxon>Roseivirga</taxon>
    </lineage>
</organism>